<dbReference type="AlphaFoldDB" id="A0A4Y7IMY6"/>
<organism evidence="1 2">
    <name type="scientific">Papaver somniferum</name>
    <name type="common">Opium poppy</name>
    <dbReference type="NCBI Taxonomy" id="3469"/>
    <lineage>
        <taxon>Eukaryota</taxon>
        <taxon>Viridiplantae</taxon>
        <taxon>Streptophyta</taxon>
        <taxon>Embryophyta</taxon>
        <taxon>Tracheophyta</taxon>
        <taxon>Spermatophyta</taxon>
        <taxon>Magnoliopsida</taxon>
        <taxon>Ranunculales</taxon>
        <taxon>Papaveraceae</taxon>
        <taxon>Papaveroideae</taxon>
        <taxon>Papaver</taxon>
    </lineage>
</organism>
<evidence type="ECO:0000313" key="2">
    <source>
        <dbReference type="Proteomes" id="UP000316621"/>
    </source>
</evidence>
<feature type="non-terminal residue" evidence="1">
    <location>
        <position position="1"/>
    </location>
</feature>
<reference evidence="1 2" key="1">
    <citation type="journal article" date="2018" name="Science">
        <title>The opium poppy genome and morphinan production.</title>
        <authorList>
            <person name="Guo L."/>
            <person name="Winzer T."/>
            <person name="Yang X."/>
            <person name="Li Y."/>
            <person name="Ning Z."/>
            <person name="He Z."/>
            <person name="Teodor R."/>
            <person name="Lu Y."/>
            <person name="Bowser T.A."/>
            <person name="Graham I.A."/>
            <person name="Ye K."/>
        </authorList>
    </citation>
    <scope>NUCLEOTIDE SEQUENCE [LARGE SCALE GENOMIC DNA]</scope>
    <source>
        <strain evidence="2">cv. HN1</strain>
        <tissue evidence="1">Leaves</tissue>
    </source>
</reference>
<dbReference type="Gramene" id="RZC49101">
    <property type="protein sequence ID" value="RZC49101"/>
    <property type="gene ID" value="C5167_017526"/>
</dbReference>
<name>A0A4Y7IMY6_PAPSO</name>
<keyword evidence="2" id="KW-1185">Reference proteome</keyword>
<evidence type="ECO:0000313" key="1">
    <source>
        <dbReference type="EMBL" id="RZC49101.1"/>
    </source>
</evidence>
<dbReference type="EMBL" id="CM010716">
    <property type="protein sequence ID" value="RZC49101.1"/>
    <property type="molecule type" value="Genomic_DNA"/>
</dbReference>
<protein>
    <submittedName>
        <fullName evidence="1">Uncharacterized protein</fullName>
    </submittedName>
</protein>
<proteinExistence type="predicted"/>
<gene>
    <name evidence="1" type="ORF">C5167_017526</name>
</gene>
<accession>A0A4Y7IMY6</accession>
<dbReference type="Proteomes" id="UP000316621">
    <property type="component" value="Chromosome 2"/>
</dbReference>
<sequence length="79" mass="9141">PSVANVLAQLQFATADKNRRANQPCARNGIIEHGRKKEKSNAKELITCRKGIIEHGIKKEKYYAEVLRFERELYNKKLD</sequence>